<dbReference type="Pfam" id="PF01594">
    <property type="entry name" value="AI-2E_transport"/>
    <property type="match status" value="1"/>
</dbReference>
<evidence type="ECO:0000256" key="5">
    <source>
        <dbReference type="ARBA" id="ARBA00023136"/>
    </source>
</evidence>
<dbReference type="PANTHER" id="PTHR21716">
    <property type="entry name" value="TRANSMEMBRANE PROTEIN"/>
    <property type="match status" value="1"/>
</dbReference>
<feature type="transmembrane region" description="Helical" evidence="6">
    <location>
        <begin position="232"/>
        <end position="254"/>
    </location>
</feature>
<feature type="transmembrane region" description="Helical" evidence="6">
    <location>
        <begin position="266"/>
        <end position="287"/>
    </location>
</feature>
<reference evidence="7 8" key="1">
    <citation type="submission" date="2021-08" db="EMBL/GenBank/DDBJ databases">
        <title>Nocardioides bacterium WL0053 sp. nov., isolated from the sediment.</title>
        <authorList>
            <person name="Wang L."/>
            <person name="Zhang D."/>
            <person name="Zhang A."/>
        </authorList>
    </citation>
    <scope>NUCLEOTIDE SEQUENCE [LARGE SCALE GENOMIC DNA]</scope>
    <source>
        <strain evidence="7 8">WL0053</strain>
    </source>
</reference>
<feature type="transmembrane region" description="Helical" evidence="6">
    <location>
        <begin position="152"/>
        <end position="177"/>
    </location>
</feature>
<feature type="transmembrane region" description="Helical" evidence="6">
    <location>
        <begin position="69"/>
        <end position="92"/>
    </location>
</feature>
<feature type="transmembrane region" description="Helical" evidence="6">
    <location>
        <begin position="204"/>
        <end position="226"/>
    </location>
</feature>
<comment type="caution">
    <text evidence="7">The sequence shown here is derived from an EMBL/GenBank/DDBJ whole genome shotgun (WGS) entry which is preliminary data.</text>
</comment>
<protein>
    <submittedName>
        <fullName evidence="7">AI-2E family transporter</fullName>
    </submittedName>
</protein>
<feature type="transmembrane region" description="Helical" evidence="6">
    <location>
        <begin position="40"/>
        <end position="57"/>
    </location>
</feature>
<evidence type="ECO:0000256" key="1">
    <source>
        <dbReference type="ARBA" id="ARBA00004141"/>
    </source>
</evidence>
<dbReference type="Proteomes" id="UP000754710">
    <property type="component" value="Unassembled WGS sequence"/>
</dbReference>
<comment type="similarity">
    <text evidence="2">Belongs to the autoinducer-2 exporter (AI-2E) (TC 2.A.86) family.</text>
</comment>
<keyword evidence="5 6" id="KW-0472">Membrane</keyword>
<feature type="transmembrane region" description="Helical" evidence="6">
    <location>
        <begin position="307"/>
        <end position="329"/>
    </location>
</feature>
<evidence type="ECO:0000256" key="3">
    <source>
        <dbReference type="ARBA" id="ARBA00022692"/>
    </source>
</evidence>
<organism evidence="7 8">
    <name type="scientific">Nocardioides jiangsuensis</name>
    <dbReference type="NCBI Taxonomy" id="2866161"/>
    <lineage>
        <taxon>Bacteria</taxon>
        <taxon>Bacillati</taxon>
        <taxon>Actinomycetota</taxon>
        <taxon>Actinomycetes</taxon>
        <taxon>Propionibacteriales</taxon>
        <taxon>Nocardioidaceae</taxon>
        <taxon>Nocardioides</taxon>
    </lineage>
</organism>
<evidence type="ECO:0000256" key="6">
    <source>
        <dbReference type="SAM" id="Phobius"/>
    </source>
</evidence>
<dbReference type="RefSeq" id="WP_221025097.1">
    <property type="nucleotide sequence ID" value="NZ_JAIEZQ010000002.1"/>
</dbReference>
<keyword evidence="3 6" id="KW-0812">Transmembrane</keyword>
<feature type="transmembrane region" description="Helical" evidence="6">
    <location>
        <begin position="18"/>
        <end position="34"/>
    </location>
</feature>
<proteinExistence type="inferred from homology"/>
<dbReference type="InterPro" id="IPR002549">
    <property type="entry name" value="AI-2E-like"/>
</dbReference>
<evidence type="ECO:0000256" key="4">
    <source>
        <dbReference type="ARBA" id="ARBA00022989"/>
    </source>
</evidence>
<sequence>MTNAQAGRPAAGSLPRPVLALGGVAAAAVVVLGLHAMADLVTPVFLAMVLVVLVHPLRSRLRARGVPGWAAAVSLLLLVYGALAALVVSLVVSVSRFAALLPSYRAEWDRVLDRAGEGLTRLGMGAAELDDLRASLEPARIVSGLGDALGGLLGVVSMLLLVVSVVFFMTLDAAWFTDRLSTLPGRRRLLADALGTFASGTRRYLLVSTVFGLVVALLDTAALWWLGVPAAVLWGLLAFVTNYIPNIGFFLGLIPPAVLGLLEGGPSMLLAVVAVYTVINFVIQSLIQPRIVGGAVGLSGTITMLSLIFWAAALGPLGALLAVPLSLFAKALLVDADASAAWLRGLLAPHPTVPGDTRPTHDAPLTGRRRR</sequence>
<accession>A0ABS7RJV8</accession>
<dbReference type="EMBL" id="JAIEZQ010000002">
    <property type="protein sequence ID" value="MBY9075335.1"/>
    <property type="molecule type" value="Genomic_DNA"/>
</dbReference>
<evidence type="ECO:0000256" key="2">
    <source>
        <dbReference type="ARBA" id="ARBA00009773"/>
    </source>
</evidence>
<gene>
    <name evidence="7" type="ORF">K1X13_10945</name>
</gene>
<dbReference type="PANTHER" id="PTHR21716:SF64">
    <property type="entry name" value="AI-2 TRANSPORT PROTEIN TQSA"/>
    <property type="match status" value="1"/>
</dbReference>
<comment type="subcellular location">
    <subcellularLocation>
        <location evidence="1">Membrane</location>
        <topology evidence="1">Multi-pass membrane protein</topology>
    </subcellularLocation>
</comment>
<evidence type="ECO:0000313" key="7">
    <source>
        <dbReference type="EMBL" id="MBY9075335.1"/>
    </source>
</evidence>
<evidence type="ECO:0000313" key="8">
    <source>
        <dbReference type="Proteomes" id="UP000754710"/>
    </source>
</evidence>
<keyword evidence="4 6" id="KW-1133">Transmembrane helix</keyword>
<name>A0ABS7RJV8_9ACTN</name>
<keyword evidence="8" id="KW-1185">Reference proteome</keyword>